<proteinExistence type="predicted"/>
<name>A0A5C4X180_9MICO</name>
<sequence>MTETTSYARAQQQLRERIRGTWAQHPLYIDEIIRPGLTESQIKAIRQASQQTEDTGLTHYLAIVPGLLTMGYGDWAKFTSDFAFDMHQESEEKQTLVLFSEGETSARSFAYLVTDNGPVVPTGAPELMKSSSDDFIPVELAVPYYLQVLVAAAKGTEPPQAPDFDTRDVGDRDEDYIERFGLDNSDPDALVFGATAVAALGATLWLLHRRHRYSWRSELTTKPELVTSHKLKKAVTEAAAPIPEPDHPDDDTWALHDRGRRIQDALAALTAAHPDWAESVDFAHRNGVFVLVALDRWLRRQLRRRSSRVEDEPRFCFLFPHHRKDIEDHVLKQSGRSLTVGLCADCRQELATGHDPERLMVPKRPGSTRAVPYFQRDDAYALSGFGSFQPLDEAVLDEMSPQRSAAVGRSR</sequence>
<gene>
    <name evidence="1" type="ORF">FHQ09_09575</name>
</gene>
<protein>
    <submittedName>
        <fullName evidence="1">Uncharacterized protein</fullName>
    </submittedName>
</protein>
<reference evidence="1 2" key="1">
    <citation type="submission" date="2019-06" db="EMBL/GenBank/DDBJ databases">
        <authorList>
            <person name="Mardanova A.M."/>
            <person name="Pudova D.S."/>
            <person name="Shagimardanova E.I."/>
            <person name="Gogoleva N.E."/>
            <person name="Lutfullin M.T."/>
            <person name="Hadieva G.F."/>
            <person name="Sharipova M.R."/>
        </authorList>
    </citation>
    <scope>NUCLEOTIDE SEQUENCE [LARGE SCALE GENOMIC DNA]</scope>
    <source>
        <strain evidence="1 2">MG-1</strain>
    </source>
</reference>
<accession>A0A5C4X180</accession>
<evidence type="ECO:0000313" key="1">
    <source>
        <dbReference type="EMBL" id="TNM54764.1"/>
    </source>
</evidence>
<dbReference type="RefSeq" id="WP_139468570.1">
    <property type="nucleotide sequence ID" value="NZ_VDMQ01000005.1"/>
</dbReference>
<organism evidence="1 2">
    <name type="scientific">Brevibacterium sediminis</name>
    <dbReference type="NCBI Taxonomy" id="1857024"/>
    <lineage>
        <taxon>Bacteria</taxon>
        <taxon>Bacillati</taxon>
        <taxon>Actinomycetota</taxon>
        <taxon>Actinomycetes</taxon>
        <taxon>Micrococcales</taxon>
        <taxon>Brevibacteriaceae</taxon>
        <taxon>Brevibacterium</taxon>
    </lineage>
</organism>
<dbReference type="Proteomes" id="UP000314223">
    <property type="component" value="Unassembled WGS sequence"/>
</dbReference>
<evidence type="ECO:0000313" key="2">
    <source>
        <dbReference type="Proteomes" id="UP000314223"/>
    </source>
</evidence>
<comment type="caution">
    <text evidence="1">The sequence shown here is derived from an EMBL/GenBank/DDBJ whole genome shotgun (WGS) entry which is preliminary data.</text>
</comment>
<dbReference type="AlphaFoldDB" id="A0A5C4X180"/>
<dbReference type="EMBL" id="VDMQ01000005">
    <property type="protein sequence ID" value="TNM54764.1"/>
    <property type="molecule type" value="Genomic_DNA"/>
</dbReference>